<evidence type="ECO:0000256" key="4">
    <source>
        <dbReference type="PIRSR" id="PIRSR000343-1"/>
    </source>
</evidence>
<feature type="binding site" description="axial binding residue" evidence="5">
    <location>
        <position position="59"/>
    </location>
    <ligand>
        <name>heme b</name>
        <dbReference type="ChEBI" id="CHEBI:60344"/>
    </ligand>
    <ligandPart>
        <name>Fe</name>
        <dbReference type="ChEBI" id="CHEBI:18248"/>
    </ligandPart>
</feature>
<dbReference type="AlphaFoldDB" id="A0A4R6WP10"/>
<accession>A0A4R6WP10</accession>
<dbReference type="GO" id="GO:0006788">
    <property type="term" value="P:heme oxidation"/>
    <property type="evidence" value="ECO:0007669"/>
    <property type="project" value="InterPro"/>
</dbReference>
<feature type="binding site" evidence="4">
    <location>
        <position position="167"/>
    </location>
    <ligand>
        <name>heme b</name>
        <dbReference type="ChEBI" id="CHEBI:60344"/>
    </ligand>
</feature>
<dbReference type="Proteomes" id="UP000295783">
    <property type="component" value="Unassembled WGS sequence"/>
</dbReference>
<keyword evidence="3 5" id="KW-0408">Iron</keyword>
<gene>
    <name evidence="6" type="ORF">A8950_1223</name>
</gene>
<comment type="caution">
    <text evidence="6">The sequence shown here is derived from an EMBL/GenBank/DDBJ whole genome shotgun (WGS) entry which is preliminary data.</text>
</comment>
<dbReference type="OrthoDB" id="5493802at2"/>
<dbReference type="PIRSF" id="PIRSF000343">
    <property type="entry name" value="Haem_Oase"/>
    <property type="match status" value="1"/>
</dbReference>
<dbReference type="InterPro" id="IPR016084">
    <property type="entry name" value="Haem_Oase-like_multi-hlx"/>
</dbReference>
<evidence type="ECO:0000256" key="2">
    <source>
        <dbReference type="ARBA" id="ARBA00022723"/>
    </source>
</evidence>
<dbReference type="Pfam" id="PF01126">
    <property type="entry name" value="Heme_oxygenase"/>
    <property type="match status" value="1"/>
</dbReference>
<dbReference type="CDD" id="cd19165">
    <property type="entry name" value="HemeO"/>
    <property type="match status" value="1"/>
</dbReference>
<organism evidence="6 7">
    <name type="scientific">Dongia mobilis</name>
    <dbReference type="NCBI Taxonomy" id="578943"/>
    <lineage>
        <taxon>Bacteria</taxon>
        <taxon>Pseudomonadati</taxon>
        <taxon>Pseudomonadota</taxon>
        <taxon>Alphaproteobacteria</taxon>
        <taxon>Rhodospirillales</taxon>
        <taxon>Dongiaceae</taxon>
        <taxon>Dongia</taxon>
    </lineage>
</organism>
<feature type="binding site" evidence="4">
    <location>
        <position position="214"/>
    </location>
    <ligand>
        <name>heme b</name>
        <dbReference type="ChEBI" id="CHEBI:60344"/>
    </ligand>
</feature>
<keyword evidence="2 5" id="KW-0479">Metal-binding</keyword>
<sequence>MGLRPAAIQASFPALVPRPPLTQNCRIMVIETSPGRVADGATAAAGLCDLMRQHTRELHMQAERSGIIRELLQRRADRLGHGLHLRNLLPAYKALEANLERHSGHPVLGEVRQPALYRGAAILSDLVQLFGPDWEDRLPLLDEAVAYAKRIDAATEADPARLLAHAYVRYLGDLNGGRILRDLMAKALELDDSALSYFAFPQLGNSIAAAADLRAILDQAGSRLPDQTSVIDEAAVAFRLSIGVSEAVKAAAIQLAARAGE</sequence>
<evidence type="ECO:0000256" key="1">
    <source>
        <dbReference type="ARBA" id="ARBA00022617"/>
    </source>
</evidence>
<evidence type="ECO:0000313" key="7">
    <source>
        <dbReference type="Proteomes" id="UP000295783"/>
    </source>
</evidence>
<dbReference type="PANTHER" id="PTHR10720">
    <property type="entry name" value="HEME OXYGENASE"/>
    <property type="match status" value="1"/>
</dbReference>
<dbReference type="PRINTS" id="PR00088">
    <property type="entry name" value="HAEMOXYGNASE"/>
</dbReference>
<evidence type="ECO:0000256" key="5">
    <source>
        <dbReference type="PIRSR" id="PIRSR000343-2"/>
    </source>
</evidence>
<keyword evidence="1 4" id="KW-0349">Heme</keyword>
<dbReference type="GO" id="GO:0046872">
    <property type="term" value="F:metal ion binding"/>
    <property type="evidence" value="ECO:0007669"/>
    <property type="project" value="UniProtKB-KW"/>
</dbReference>
<dbReference type="GO" id="GO:0004392">
    <property type="term" value="F:heme oxygenase (decyclizing) activity"/>
    <property type="evidence" value="ECO:0007669"/>
    <property type="project" value="InterPro"/>
</dbReference>
<protein>
    <submittedName>
        <fullName evidence="6">Heme oxygenase</fullName>
    </submittedName>
</protein>
<dbReference type="InterPro" id="IPR016053">
    <property type="entry name" value="Haem_Oase-like"/>
</dbReference>
<evidence type="ECO:0000313" key="6">
    <source>
        <dbReference type="EMBL" id="TDQ82941.1"/>
    </source>
</evidence>
<dbReference type="Gene3D" id="1.20.910.10">
    <property type="entry name" value="Heme oxygenase-like"/>
    <property type="match status" value="1"/>
</dbReference>
<dbReference type="GO" id="GO:0006979">
    <property type="term" value="P:response to oxidative stress"/>
    <property type="evidence" value="ECO:0007669"/>
    <property type="project" value="TreeGrafter"/>
</dbReference>
<reference evidence="6 7" key="1">
    <citation type="submission" date="2019-03" db="EMBL/GenBank/DDBJ databases">
        <title>Genomic Encyclopedia of Type Strains, Phase III (KMG-III): the genomes of soil and plant-associated and newly described type strains.</title>
        <authorList>
            <person name="Whitman W."/>
        </authorList>
    </citation>
    <scope>NUCLEOTIDE SEQUENCE [LARGE SCALE GENOMIC DNA]</scope>
    <source>
        <strain evidence="6 7">CGMCC 1.7660</strain>
    </source>
</reference>
<dbReference type="EMBL" id="SNYW01000007">
    <property type="protein sequence ID" value="TDQ82941.1"/>
    <property type="molecule type" value="Genomic_DNA"/>
</dbReference>
<dbReference type="SUPFAM" id="SSF48613">
    <property type="entry name" value="Heme oxygenase-like"/>
    <property type="match status" value="1"/>
</dbReference>
<dbReference type="GO" id="GO:0020037">
    <property type="term" value="F:heme binding"/>
    <property type="evidence" value="ECO:0007669"/>
    <property type="project" value="TreeGrafter"/>
</dbReference>
<dbReference type="InterPro" id="IPR002051">
    <property type="entry name" value="Haem_Oase"/>
</dbReference>
<keyword evidence="7" id="KW-1185">Reference proteome</keyword>
<dbReference type="GO" id="GO:0042167">
    <property type="term" value="P:heme catabolic process"/>
    <property type="evidence" value="ECO:0007669"/>
    <property type="project" value="TreeGrafter"/>
</dbReference>
<evidence type="ECO:0000256" key="3">
    <source>
        <dbReference type="ARBA" id="ARBA00023004"/>
    </source>
</evidence>
<name>A0A4R6WP10_9PROT</name>
<proteinExistence type="predicted"/>
<dbReference type="PANTHER" id="PTHR10720:SF0">
    <property type="entry name" value="HEME OXYGENASE"/>
    <property type="match status" value="1"/>
</dbReference>
<feature type="binding site" evidence="4">
    <location>
        <position position="52"/>
    </location>
    <ligand>
        <name>heme b</name>
        <dbReference type="ChEBI" id="CHEBI:60344"/>
    </ligand>
</feature>